<sequence length="73" mass="8191">MTMNYTAQKFALDKAIQAVNLERKMSQPADGLAWNFGRSRSTTFPSSEFTGCQSPMNDYLSEFTGPPQLPLRL</sequence>
<dbReference type="AlphaFoldDB" id="A0A423VVE0"/>
<dbReference type="EMBL" id="LJZO01000026">
    <property type="protein sequence ID" value="ROV94945.1"/>
    <property type="molecule type" value="Genomic_DNA"/>
</dbReference>
<name>A0A423VVE0_CYTCH</name>
<comment type="caution">
    <text evidence="1">The sequence shown here is derived from an EMBL/GenBank/DDBJ whole genome shotgun (WGS) entry which is preliminary data.</text>
</comment>
<proteinExistence type="predicted"/>
<accession>A0A423VVE0</accession>
<protein>
    <submittedName>
        <fullName evidence="1">Uncharacterized protein</fullName>
    </submittedName>
</protein>
<organism evidence="1 2">
    <name type="scientific">Cytospora chrysosperma</name>
    <name type="common">Cytospora canker fungus</name>
    <name type="synonym">Sphaeria chrysosperma</name>
    <dbReference type="NCBI Taxonomy" id="252740"/>
    <lineage>
        <taxon>Eukaryota</taxon>
        <taxon>Fungi</taxon>
        <taxon>Dikarya</taxon>
        <taxon>Ascomycota</taxon>
        <taxon>Pezizomycotina</taxon>
        <taxon>Sordariomycetes</taxon>
        <taxon>Sordariomycetidae</taxon>
        <taxon>Diaporthales</taxon>
        <taxon>Cytosporaceae</taxon>
        <taxon>Cytospora</taxon>
    </lineage>
</organism>
<keyword evidence="2" id="KW-1185">Reference proteome</keyword>
<gene>
    <name evidence="1" type="ORF">VSDG_07046</name>
</gene>
<reference evidence="1 2" key="1">
    <citation type="submission" date="2015-09" db="EMBL/GenBank/DDBJ databases">
        <title>Host preference determinants of Valsa canker pathogens revealed by comparative genomics.</title>
        <authorList>
            <person name="Yin Z."/>
            <person name="Huang L."/>
        </authorList>
    </citation>
    <scope>NUCLEOTIDE SEQUENCE [LARGE SCALE GENOMIC DNA]</scope>
    <source>
        <strain evidence="1 2">YSFL</strain>
    </source>
</reference>
<dbReference type="Proteomes" id="UP000284375">
    <property type="component" value="Unassembled WGS sequence"/>
</dbReference>
<evidence type="ECO:0000313" key="1">
    <source>
        <dbReference type="EMBL" id="ROV94945.1"/>
    </source>
</evidence>
<evidence type="ECO:0000313" key="2">
    <source>
        <dbReference type="Proteomes" id="UP000284375"/>
    </source>
</evidence>